<feature type="region of interest" description="Disordered" evidence="1">
    <location>
        <begin position="52"/>
        <end position="76"/>
    </location>
</feature>
<keyword evidence="2" id="KW-1133">Transmembrane helix</keyword>
<sequence>MLDGLTPHSPLLAALSLPLQAAKRFAQVLGAVAVAHALKLWLVYRRTAAGEQGPGDSRAPHSLPQPPTVRLTAATPPMSSEDEVTVVSFALPRHERVPRVPLPPSLPAPAPVTVLDRSVDRVRSFCLVLGAIATWLALRTIPVWLLFILSLAGVYYSEAIVRACARLQHPLPAPAPAAAPDAGSASAGRRRKIRKVRKRRARHSPSSHRHLKPSRLAPQRLPSLPSASASVSSPDSDSGAGSFASWSD</sequence>
<feature type="compositionally biased region" description="Low complexity" evidence="1">
    <location>
        <begin position="214"/>
        <end position="248"/>
    </location>
</feature>
<evidence type="ECO:0000256" key="2">
    <source>
        <dbReference type="SAM" id="Phobius"/>
    </source>
</evidence>
<dbReference type="Proteomes" id="UP000054408">
    <property type="component" value="Unassembled WGS sequence"/>
</dbReference>
<reference evidence="3 4" key="1">
    <citation type="submission" date="2010-05" db="EMBL/GenBank/DDBJ databases">
        <title>The Genome Sequence of Thecamonas trahens ATCC 50062.</title>
        <authorList>
            <consortium name="The Broad Institute Genome Sequencing Platform"/>
            <person name="Russ C."/>
            <person name="Cuomo C."/>
            <person name="Shea T."/>
            <person name="Young S.K."/>
            <person name="Zeng Q."/>
            <person name="Koehrsen M."/>
            <person name="Haas B."/>
            <person name="Borodovsky M."/>
            <person name="Guigo R."/>
            <person name="Alvarado L."/>
            <person name="Berlin A."/>
            <person name="Bochicchio J."/>
            <person name="Borenstein D."/>
            <person name="Chapman S."/>
            <person name="Chen Z."/>
            <person name="Freedman E."/>
            <person name="Gellesch M."/>
            <person name="Goldberg J."/>
            <person name="Griggs A."/>
            <person name="Gujja S."/>
            <person name="Heilman E."/>
            <person name="Heiman D."/>
            <person name="Hepburn T."/>
            <person name="Howarth C."/>
            <person name="Jen D."/>
            <person name="Larson L."/>
            <person name="Mehta T."/>
            <person name="Park D."/>
            <person name="Pearson M."/>
            <person name="Roberts A."/>
            <person name="Saif S."/>
            <person name="Shenoy N."/>
            <person name="Sisk P."/>
            <person name="Stolte C."/>
            <person name="Sykes S."/>
            <person name="Thomson T."/>
            <person name="Walk T."/>
            <person name="White J."/>
            <person name="Yandava C."/>
            <person name="Burger G."/>
            <person name="Gray M.W."/>
            <person name="Holland P.W.H."/>
            <person name="King N."/>
            <person name="Lang F.B.F."/>
            <person name="Roger A.J."/>
            <person name="Ruiz-Trillo I."/>
            <person name="Lander E."/>
            <person name="Nusbaum C."/>
        </authorList>
    </citation>
    <scope>NUCLEOTIDE SEQUENCE [LARGE SCALE GENOMIC DNA]</scope>
    <source>
        <strain evidence="3 4">ATCC 50062</strain>
    </source>
</reference>
<name>A0A0L0DSD8_THETB</name>
<feature type="compositionally biased region" description="Basic residues" evidence="1">
    <location>
        <begin position="188"/>
        <end position="213"/>
    </location>
</feature>
<organism evidence="3 4">
    <name type="scientific">Thecamonas trahens ATCC 50062</name>
    <dbReference type="NCBI Taxonomy" id="461836"/>
    <lineage>
        <taxon>Eukaryota</taxon>
        <taxon>Apusozoa</taxon>
        <taxon>Apusomonadida</taxon>
        <taxon>Apusomonadidae</taxon>
        <taxon>Thecamonas</taxon>
    </lineage>
</organism>
<gene>
    <name evidence="3" type="ORF">AMSG_10724</name>
</gene>
<feature type="transmembrane region" description="Helical" evidence="2">
    <location>
        <begin position="125"/>
        <end position="156"/>
    </location>
</feature>
<dbReference type="EMBL" id="GL349495">
    <property type="protein sequence ID" value="KNC55122.1"/>
    <property type="molecule type" value="Genomic_DNA"/>
</dbReference>
<feature type="compositionally biased region" description="Low complexity" evidence="1">
    <location>
        <begin position="178"/>
        <end position="187"/>
    </location>
</feature>
<keyword evidence="2" id="KW-0472">Membrane</keyword>
<evidence type="ECO:0000256" key="1">
    <source>
        <dbReference type="SAM" id="MobiDB-lite"/>
    </source>
</evidence>
<keyword evidence="4" id="KW-1185">Reference proteome</keyword>
<dbReference type="GeneID" id="25568881"/>
<evidence type="ECO:0000313" key="3">
    <source>
        <dbReference type="EMBL" id="KNC55122.1"/>
    </source>
</evidence>
<accession>A0A0L0DSD8</accession>
<proteinExistence type="predicted"/>
<protein>
    <submittedName>
        <fullName evidence="3">Uncharacterized protein</fullName>
    </submittedName>
</protein>
<feature type="region of interest" description="Disordered" evidence="1">
    <location>
        <begin position="173"/>
        <end position="248"/>
    </location>
</feature>
<dbReference type="RefSeq" id="XP_013753302.1">
    <property type="nucleotide sequence ID" value="XM_013897848.1"/>
</dbReference>
<evidence type="ECO:0000313" key="4">
    <source>
        <dbReference type="Proteomes" id="UP000054408"/>
    </source>
</evidence>
<keyword evidence="2" id="KW-0812">Transmembrane</keyword>
<dbReference type="AlphaFoldDB" id="A0A0L0DSD8"/>